<reference evidence="2 3" key="1">
    <citation type="submission" date="2023-10" db="EMBL/GenBank/DDBJ databases">
        <title>Genomes of two closely related lineages of the louse Polyplax serrata with different host specificities.</title>
        <authorList>
            <person name="Martinu J."/>
            <person name="Tarabai H."/>
            <person name="Stefka J."/>
            <person name="Hypsa V."/>
        </authorList>
    </citation>
    <scope>NUCLEOTIDE SEQUENCE [LARGE SCALE GENOMIC DNA]</scope>
    <source>
        <strain evidence="2">HR10_N</strain>
    </source>
</reference>
<feature type="chain" id="PRO_5042867799" evidence="1">
    <location>
        <begin position="20"/>
        <end position="126"/>
    </location>
</feature>
<accession>A0AAN8PN72</accession>
<dbReference type="EMBL" id="JAWJWE010000003">
    <property type="protein sequence ID" value="KAK6639953.1"/>
    <property type="molecule type" value="Genomic_DNA"/>
</dbReference>
<dbReference type="Proteomes" id="UP001372834">
    <property type="component" value="Unassembled WGS sequence"/>
</dbReference>
<feature type="signal peptide" evidence="1">
    <location>
        <begin position="1"/>
        <end position="19"/>
    </location>
</feature>
<protein>
    <submittedName>
        <fullName evidence="2">Uncharacterized protein</fullName>
    </submittedName>
</protein>
<gene>
    <name evidence="2" type="ORF">RUM43_008230</name>
</gene>
<name>A0AAN8PN72_POLSC</name>
<evidence type="ECO:0000256" key="1">
    <source>
        <dbReference type="SAM" id="SignalP"/>
    </source>
</evidence>
<comment type="caution">
    <text evidence="2">The sequence shown here is derived from an EMBL/GenBank/DDBJ whole genome shotgun (WGS) entry which is preliminary data.</text>
</comment>
<dbReference type="AlphaFoldDB" id="A0AAN8PN72"/>
<sequence>MLIASVLVLALCFLPNTEGSAIPMWEYLSRGEKMSHLFNLFVHQVEKHCASRPEPDCSKLLLVYGLTNLAKMEDESLDDMDPYQRGANEIATGRKIITGKYDTPGTIPTMSAALLRLSRGTQQKNN</sequence>
<evidence type="ECO:0000313" key="2">
    <source>
        <dbReference type="EMBL" id="KAK6639953.1"/>
    </source>
</evidence>
<organism evidence="2 3">
    <name type="scientific">Polyplax serrata</name>
    <name type="common">Common mouse louse</name>
    <dbReference type="NCBI Taxonomy" id="468196"/>
    <lineage>
        <taxon>Eukaryota</taxon>
        <taxon>Metazoa</taxon>
        <taxon>Ecdysozoa</taxon>
        <taxon>Arthropoda</taxon>
        <taxon>Hexapoda</taxon>
        <taxon>Insecta</taxon>
        <taxon>Pterygota</taxon>
        <taxon>Neoptera</taxon>
        <taxon>Paraneoptera</taxon>
        <taxon>Psocodea</taxon>
        <taxon>Troctomorpha</taxon>
        <taxon>Phthiraptera</taxon>
        <taxon>Anoplura</taxon>
        <taxon>Polyplacidae</taxon>
        <taxon>Polyplax</taxon>
    </lineage>
</organism>
<evidence type="ECO:0000313" key="3">
    <source>
        <dbReference type="Proteomes" id="UP001372834"/>
    </source>
</evidence>
<keyword evidence="1" id="KW-0732">Signal</keyword>
<proteinExistence type="predicted"/>